<keyword evidence="2" id="KW-1185">Reference proteome</keyword>
<organism evidence="1 2">
    <name type="scientific">Popillia japonica</name>
    <name type="common">Japanese beetle</name>
    <dbReference type="NCBI Taxonomy" id="7064"/>
    <lineage>
        <taxon>Eukaryota</taxon>
        <taxon>Metazoa</taxon>
        <taxon>Ecdysozoa</taxon>
        <taxon>Arthropoda</taxon>
        <taxon>Hexapoda</taxon>
        <taxon>Insecta</taxon>
        <taxon>Pterygota</taxon>
        <taxon>Neoptera</taxon>
        <taxon>Endopterygota</taxon>
        <taxon>Coleoptera</taxon>
        <taxon>Polyphaga</taxon>
        <taxon>Scarabaeiformia</taxon>
        <taxon>Scarabaeidae</taxon>
        <taxon>Rutelinae</taxon>
        <taxon>Popillia</taxon>
    </lineage>
</organism>
<dbReference type="Proteomes" id="UP001458880">
    <property type="component" value="Unassembled WGS sequence"/>
</dbReference>
<comment type="caution">
    <text evidence="1">The sequence shown here is derived from an EMBL/GenBank/DDBJ whole genome shotgun (WGS) entry which is preliminary data.</text>
</comment>
<reference evidence="1 2" key="1">
    <citation type="journal article" date="2024" name="BMC Genomics">
        <title>De novo assembly and annotation of Popillia japonica's genome with initial clues to its potential as an invasive pest.</title>
        <authorList>
            <person name="Cucini C."/>
            <person name="Boschi S."/>
            <person name="Funari R."/>
            <person name="Cardaioli E."/>
            <person name="Iannotti N."/>
            <person name="Marturano G."/>
            <person name="Paoli F."/>
            <person name="Bruttini M."/>
            <person name="Carapelli A."/>
            <person name="Frati F."/>
            <person name="Nardi F."/>
        </authorList>
    </citation>
    <scope>NUCLEOTIDE SEQUENCE [LARGE SCALE GENOMIC DNA]</scope>
    <source>
        <strain evidence="1">DMR45628</strain>
    </source>
</reference>
<evidence type="ECO:0000313" key="2">
    <source>
        <dbReference type="Proteomes" id="UP001458880"/>
    </source>
</evidence>
<dbReference type="AlphaFoldDB" id="A0AAW1IZR1"/>
<evidence type="ECO:0000313" key="1">
    <source>
        <dbReference type="EMBL" id="KAK9695825.1"/>
    </source>
</evidence>
<gene>
    <name evidence="1" type="ORF">QE152_g32305</name>
</gene>
<proteinExistence type="predicted"/>
<dbReference type="EMBL" id="JASPKY010000469">
    <property type="protein sequence ID" value="KAK9695825.1"/>
    <property type="molecule type" value="Genomic_DNA"/>
</dbReference>
<name>A0AAW1IZR1_POPJA</name>
<sequence>MSSVELVQLVFKLGTDATGWRSEDDFLHVSRVDRSTSAEDLKVVLSGVFPEVTCEAMSSKFPEICSSFKVGIYDEDFKKKLWIQTCDRVEFVLTIFFRDAWRLQVVYNPDILLLNIQSLNAQSIELLEVELSYFDVDFVCLTETHANAESIESKVINGYVLGSYFCRRVRKWAALPFIGN</sequence>
<accession>A0AAW1IZR1</accession>
<protein>
    <submittedName>
        <fullName evidence="1">Uncharacterized protein</fullName>
    </submittedName>
</protein>